<gene>
    <name evidence="5" type="ORF">FJU08_20890</name>
</gene>
<dbReference type="SUPFAM" id="SSF52540">
    <property type="entry name" value="P-loop containing nucleoside triphosphate hydrolases"/>
    <property type="match status" value="1"/>
</dbReference>
<dbReference type="InterPro" id="IPR018145">
    <property type="entry name" value="CagE_TrbE_VirB_cntrl_dom"/>
</dbReference>
<dbReference type="InterPro" id="IPR003593">
    <property type="entry name" value="AAA+_ATPase"/>
</dbReference>
<keyword evidence="6" id="KW-1185">Reference proteome</keyword>
<evidence type="ECO:0000313" key="6">
    <source>
        <dbReference type="Proteomes" id="UP000318801"/>
    </source>
</evidence>
<sequence length="811" mass="89241">MSRKSRKEFSQGFKRLFNSTNGKRIYPRAMKHELQFEDDLPFVTLQDDDRTVLTRGGELMQCIRVDGLNALTATDENIDGLKNRIAEIIAHAGTGHSFYVHKISKPFKPELAEVTQTGFAQDIDRTWRRHLQNRHLRDITLTITILNRPKKLQQTLQGFERIRAALSGNGETGWSHYTDDRGDRIQTLNDLMRIVLSATAGMNGRVLTGESGELVGFLEAIGTGTETVAWPSPEIAVLSRSVANYRPTFRGTKVIISGGSVPNRLGRIFAVKTYPRQANAGMFDELNLPADLVVTHSFVPASEDIVTERFQRTMRQRSGLGDAARTESETLGVGLDRLASGIETFGTHHMTVAVYADNETDLENASAELSQISQEGGTKIVTEAFSGQSHYFAQWPGNATYRARTGLISNRAFACMASLHRTPAGLAGASLPWQTPVSIFPTPGRSGFQFSFHPEGKPDAEPPAGHGLVFGPTGGGKSLLVAFLAAQLARVNARVFAFDYRRGLEVQIEALGGTYSTITADRPTGLNPLFAETDAIGQMWLGDWLSALLNRPDHPFSPVQIQAIHDAVAENASLPEHLRTFEHLVGSFRHVDDDGDLESRVREWTTGGRFGWVFGDNKTDSFALDEPVMGFDLTALLDSGQDKERTAILGYLFQRLERKLQDRRPTVIIIDEVWKALATDYFAEKLQNWLVTARKLNAVVLMVTQFPSQLEQSRAGLSMLQAISNQILIPNANARPEHYAALDLNQQELSNLLNGNGNARLALVRNQAASVMLNVDLSALGEDLKILGGGPAGRAALSRRLKSNTSQEDVA</sequence>
<keyword evidence="3" id="KW-0067">ATP-binding</keyword>
<dbReference type="RefSeq" id="WP_141150998.1">
    <property type="nucleotide sequence ID" value="NZ_VHLG01000020.1"/>
</dbReference>
<evidence type="ECO:0000256" key="1">
    <source>
        <dbReference type="ARBA" id="ARBA00006512"/>
    </source>
</evidence>
<dbReference type="Pfam" id="PF19044">
    <property type="entry name" value="P-loop_TraG"/>
    <property type="match status" value="1"/>
</dbReference>
<evidence type="ECO:0000259" key="4">
    <source>
        <dbReference type="SMART" id="SM00382"/>
    </source>
</evidence>
<comment type="similarity">
    <text evidence="1">Belongs to the TrbE/VirB4 family.</text>
</comment>
<dbReference type="InterPro" id="IPR051162">
    <property type="entry name" value="T4SS_component"/>
</dbReference>
<comment type="caution">
    <text evidence="5">The sequence shown here is derived from an EMBL/GenBank/DDBJ whole genome shotgun (WGS) entry which is preliminary data.</text>
</comment>
<organism evidence="5 6">
    <name type="scientific">Martelella alba</name>
    <dbReference type="NCBI Taxonomy" id="2590451"/>
    <lineage>
        <taxon>Bacteria</taxon>
        <taxon>Pseudomonadati</taxon>
        <taxon>Pseudomonadota</taxon>
        <taxon>Alphaproteobacteria</taxon>
        <taxon>Hyphomicrobiales</taxon>
        <taxon>Aurantimonadaceae</taxon>
        <taxon>Martelella</taxon>
    </lineage>
</organism>
<dbReference type="PANTHER" id="PTHR30121">
    <property type="entry name" value="UNCHARACTERIZED PROTEIN YJGR-RELATED"/>
    <property type="match status" value="1"/>
</dbReference>
<reference evidence="5 6" key="1">
    <citation type="submission" date="2019-06" db="EMBL/GenBank/DDBJ databases">
        <authorList>
            <person name="Li M."/>
        </authorList>
    </citation>
    <scope>NUCLEOTIDE SEQUENCE [LARGE SCALE GENOMIC DNA]</scope>
    <source>
        <strain evidence="5 6">BGMRC2036</strain>
    </source>
</reference>
<dbReference type="Gene3D" id="3.40.50.300">
    <property type="entry name" value="P-loop containing nucleotide triphosphate hydrolases"/>
    <property type="match status" value="1"/>
</dbReference>
<dbReference type="InterPro" id="IPR043964">
    <property type="entry name" value="P-loop_TraG"/>
</dbReference>
<name>A0A506U0Q9_9HYPH</name>
<evidence type="ECO:0000256" key="3">
    <source>
        <dbReference type="ARBA" id="ARBA00022840"/>
    </source>
</evidence>
<dbReference type="SMART" id="SM00382">
    <property type="entry name" value="AAA"/>
    <property type="match status" value="1"/>
</dbReference>
<protein>
    <submittedName>
        <fullName evidence="5">Type IV secretion system protein B4</fullName>
    </submittedName>
</protein>
<dbReference type="EMBL" id="VHLG01000020">
    <property type="protein sequence ID" value="TPW27068.1"/>
    <property type="molecule type" value="Genomic_DNA"/>
</dbReference>
<dbReference type="Proteomes" id="UP000318801">
    <property type="component" value="Unassembled WGS sequence"/>
</dbReference>
<dbReference type="InterPro" id="IPR027417">
    <property type="entry name" value="P-loop_NTPase"/>
</dbReference>
<dbReference type="OrthoDB" id="9816422at2"/>
<feature type="domain" description="AAA+ ATPase" evidence="4">
    <location>
        <begin position="463"/>
        <end position="733"/>
    </location>
</feature>
<dbReference type="AlphaFoldDB" id="A0A506U0Q9"/>
<evidence type="ECO:0000313" key="5">
    <source>
        <dbReference type="EMBL" id="TPW27068.1"/>
    </source>
</evidence>
<proteinExistence type="inferred from homology"/>
<accession>A0A506U0Q9</accession>
<dbReference type="Pfam" id="PF03135">
    <property type="entry name" value="CagE_TrbE_VirB"/>
    <property type="match status" value="1"/>
</dbReference>
<evidence type="ECO:0000256" key="2">
    <source>
        <dbReference type="ARBA" id="ARBA00022741"/>
    </source>
</evidence>
<keyword evidence="2" id="KW-0547">Nucleotide-binding</keyword>
<dbReference type="GO" id="GO:0005524">
    <property type="term" value="F:ATP binding"/>
    <property type="evidence" value="ECO:0007669"/>
    <property type="project" value="UniProtKB-KW"/>
</dbReference>
<dbReference type="PANTHER" id="PTHR30121:SF12">
    <property type="entry name" value="TYPE IV SECRETION SYSTEM PROTEIN CAGE"/>
    <property type="match status" value="1"/>
</dbReference>